<dbReference type="InterPro" id="IPR000089">
    <property type="entry name" value="Biotin_lipoyl"/>
</dbReference>
<name>A0ABQ5MIT6_9FLAO</name>
<dbReference type="PROSITE" id="PS50968">
    <property type="entry name" value="BIOTINYL_LIPOYL"/>
    <property type="match status" value="1"/>
</dbReference>
<evidence type="ECO:0000259" key="3">
    <source>
        <dbReference type="PROSITE" id="PS50968"/>
    </source>
</evidence>
<feature type="domain" description="Lipoyl-binding" evidence="3">
    <location>
        <begin position="70"/>
        <end position="141"/>
    </location>
</feature>
<evidence type="ECO:0000256" key="1">
    <source>
        <dbReference type="ARBA" id="ARBA00023267"/>
    </source>
</evidence>
<reference evidence="4" key="1">
    <citation type="submission" date="2022-07" db="EMBL/GenBank/DDBJ databases">
        <title>Taxonomy of Novel Oxalotrophic and Methylotrophic Bacteria.</title>
        <authorList>
            <person name="Sahin N."/>
            <person name="Tani A."/>
        </authorList>
    </citation>
    <scope>NUCLEOTIDE SEQUENCE</scope>
    <source>
        <strain evidence="4">Y10</strain>
    </source>
</reference>
<keyword evidence="1" id="KW-0092">Biotin</keyword>
<dbReference type="PROSITE" id="PS00188">
    <property type="entry name" value="BIOTIN"/>
    <property type="match status" value="1"/>
</dbReference>
<organism evidence="4 5">
    <name type="scientific">Neptunitalea lumnitzerae</name>
    <dbReference type="NCBI Taxonomy" id="2965509"/>
    <lineage>
        <taxon>Bacteria</taxon>
        <taxon>Pseudomonadati</taxon>
        <taxon>Bacteroidota</taxon>
        <taxon>Flavobacteriia</taxon>
        <taxon>Flavobacteriales</taxon>
        <taxon>Flavobacteriaceae</taxon>
        <taxon>Neptunitalea</taxon>
    </lineage>
</organism>
<accession>A0ABQ5MIT6</accession>
<dbReference type="InterPro" id="IPR011053">
    <property type="entry name" value="Single_hybrid_motif"/>
</dbReference>
<dbReference type="EMBL" id="BRVO01000002">
    <property type="protein sequence ID" value="GLB49320.1"/>
    <property type="molecule type" value="Genomic_DNA"/>
</dbReference>
<dbReference type="PANTHER" id="PTHR45266">
    <property type="entry name" value="OXALOACETATE DECARBOXYLASE ALPHA CHAIN"/>
    <property type="match status" value="1"/>
</dbReference>
<gene>
    <name evidence="4" type="ORF">Y10_16880</name>
</gene>
<evidence type="ECO:0000256" key="2">
    <source>
        <dbReference type="SAM" id="MobiDB-lite"/>
    </source>
</evidence>
<keyword evidence="5" id="KW-1185">Reference proteome</keyword>
<sequence>MKKYNLKINGNSYAVHITDADQNKIQMQVNGTSYEVELEKEIKTTKTPRLVRSQPSAPVAKATKPLQTSTSVKKITAPLPGTVLKICVNVGDTIKTGDELIVLEAMKMENIIQAESSGTIKSIQVQANANVLQGDILLEIG</sequence>
<dbReference type="CDD" id="cd06850">
    <property type="entry name" value="biotinyl_domain"/>
    <property type="match status" value="1"/>
</dbReference>
<dbReference type="InterPro" id="IPR050709">
    <property type="entry name" value="Biotin_Carboxyl_Carrier/Decarb"/>
</dbReference>
<dbReference type="Proteomes" id="UP001143543">
    <property type="component" value="Unassembled WGS sequence"/>
</dbReference>
<dbReference type="Gene3D" id="2.40.50.100">
    <property type="match status" value="1"/>
</dbReference>
<dbReference type="PANTHER" id="PTHR45266:SF3">
    <property type="entry name" value="OXALOACETATE DECARBOXYLASE ALPHA CHAIN"/>
    <property type="match status" value="1"/>
</dbReference>
<evidence type="ECO:0000313" key="4">
    <source>
        <dbReference type="EMBL" id="GLB49320.1"/>
    </source>
</evidence>
<protein>
    <submittedName>
        <fullName evidence="4">Acetyl-CoA carboxylase biotin carboxyl carrier protein subunit</fullName>
    </submittedName>
</protein>
<dbReference type="SUPFAM" id="SSF51230">
    <property type="entry name" value="Single hybrid motif"/>
    <property type="match status" value="1"/>
</dbReference>
<dbReference type="RefSeq" id="WP_281764957.1">
    <property type="nucleotide sequence ID" value="NZ_BRVO01000002.1"/>
</dbReference>
<proteinExistence type="predicted"/>
<dbReference type="Pfam" id="PF00364">
    <property type="entry name" value="Biotin_lipoyl"/>
    <property type="match status" value="1"/>
</dbReference>
<feature type="region of interest" description="Disordered" evidence="2">
    <location>
        <begin position="46"/>
        <end position="65"/>
    </location>
</feature>
<evidence type="ECO:0000313" key="5">
    <source>
        <dbReference type="Proteomes" id="UP001143543"/>
    </source>
</evidence>
<comment type="caution">
    <text evidence="4">The sequence shown here is derived from an EMBL/GenBank/DDBJ whole genome shotgun (WGS) entry which is preliminary data.</text>
</comment>
<dbReference type="InterPro" id="IPR001882">
    <property type="entry name" value="Biotin_BS"/>
</dbReference>